<proteinExistence type="predicted"/>
<dbReference type="STRING" id="1742972.COMA1_10396"/>
<evidence type="ECO:0000313" key="2">
    <source>
        <dbReference type="Proteomes" id="UP000199032"/>
    </source>
</evidence>
<dbReference type="EMBL" id="CZQA01000001">
    <property type="protein sequence ID" value="CUS32056.1"/>
    <property type="molecule type" value="Genomic_DNA"/>
</dbReference>
<reference evidence="1 2" key="1">
    <citation type="submission" date="2015-10" db="EMBL/GenBank/DDBJ databases">
        <authorList>
            <person name="Gilbert D.G."/>
        </authorList>
    </citation>
    <scope>NUCLEOTIDE SEQUENCE [LARGE SCALE GENOMIC DNA]</scope>
    <source>
        <strain evidence="1">COMA1</strain>
    </source>
</reference>
<gene>
    <name evidence="1" type="ORF">COMA1_10396</name>
</gene>
<organism evidence="1 2">
    <name type="scientific">Candidatus Nitrospira nitrosa</name>
    <dbReference type="NCBI Taxonomy" id="1742972"/>
    <lineage>
        <taxon>Bacteria</taxon>
        <taxon>Pseudomonadati</taxon>
        <taxon>Nitrospirota</taxon>
        <taxon>Nitrospiria</taxon>
        <taxon>Nitrospirales</taxon>
        <taxon>Nitrospiraceae</taxon>
        <taxon>Nitrospira</taxon>
    </lineage>
</organism>
<dbReference type="Proteomes" id="UP000199032">
    <property type="component" value="Unassembled WGS sequence"/>
</dbReference>
<sequence>MTLNPKLFLLMIRRATHCLYYLALSLSIMPSALVWGEEPTSIQQILEAPKIYHLRHVTVRGTVRDVQPLAPYTLANGDPCYGAYLFRLEEDESTLSMAVLGICGRPVVRDPEVEDGDRVEVSVTIQAPSHGGMVLSFKGPKAVTDEEAVVQAVVDRILPIVE</sequence>
<protein>
    <submittedName>
        <fullName evidence="1">Uncharacterized protein</fullName>
    </submittedName>
</protein>
<name>A0A0S4L623_9BACT</name>
<keyword evidence="2" id="KW-1185">Reference proteome</keyword>
<dbReference type="AlphaFoldDB" id="A0A0S4L623"/>
<dbReference type="OrthoDB" id="9797365at2"/>
<evidence type="ECO:0000313" key="1">
    <source>
        <dbReference type="EMBL" id="CUS32056.1"/>
    </source>
</evidence>
<accession>A0A0S4L623</accession>